<reference evidence="7 8" key="1">
    <citation type="journal article" date="2019" name="Gigascience">
        <title>Whole-genome sequence of the oriental lung fluke Paragonimus westermani.</title>
        <authorList>
            <person name="Oey H."/>
            <person name="Zakrzewski M."/>
            <person name="Narain K."/>
            <person name="Devi K.R."/>
            <person name="Agatsuma T."/>
            <person name="Nawaratna S."/>
            <person name="Gobert G.N."/>
            <person name="Jones M.K."/>
            <person name="Ragan M.A."/>
            <person name="McManus D.P."/>
            <person name="Krause L."/>
        </authorList>
    </citation>
    <scope>NUCLEOTIDE SEQUENCE [LARGE SCALE GENOMIC DNA]</scope>
    <source>
        <strain evidence="7 8">IND2009</strain>
    </source>
</reference>
<evidence type="ECO:0000256" key="4">
    <source>
        <dbReference type="ARBA" id="ARBA00022854"/>
    </source>
</evidence>
<keyword evidence="3" id="KW-0732">Signal</keyword>
<keyword evidence="4" id="KW-0960">Knottin</keyword>
<evidence type="ECO:0000259" key="6">
    <source>
        <dbReference type="Pfam" id="PF11703"/>
    </source>
</evidence>
<keyword evidence="8" id="KW-1185">Reference proteome</keyword>
<evidence type="ECO:0000256" key="1">
    <source>
        <dbReference type="ARBA" id="ARBA00004613"/>
    </source>
</evidence>
<protein>
    <recommendedName>
        <fullName evidence="6">UPF0506 domain-containing protein</fullName>
    </recommendedName>
</protein>
<proteinExistence type="predicted"/>
<name>A0A5J4NSC0_9TREM</name>
<dbReference type="EMBL" id="QNGE01001094">
    <property type="protein sequence ID" value="KAA3678463.1"/>
    <property type="molecule type" value="Genomic_DNA"/>
</dbReference>
<evidence type="ECO:0000256" key="2">
    <source>
        <dbReference type="ARBA" id="ARBA00022525"/>
    </source>
</evidence>
<comment type="subcellular location">
    <subcellularLocation>
        <location evidence="1">Secreted</location>
    </subcellularLocation>
</comment>
<evidence type="ECO:0000313" key="8">
    <source>
        <dbReference type="Proteomes" id="UP000324629"/>
    </source>
</evidence>
<evidence type="ECO:0000313" key="7">
    <source>
        <dbReference type="EMBL" id="KAA3678463.1"/>
    </source>
</evidence>
<dbReference type="Proteomes" id="UP000324629">
    <property type="component" value="Unassembled WGS sequence"/>
</dbReference>
<evidence type="ECO:0000256" key="3">
    <source>
        <dbReference type="ARBA" id="ARBA00022729"/>
    </source>
</evidence>
<gene>
    <name evidence="7" type="ORF">DEA37_0012294</name>
</gene>
<dbReference type="AlphaFoldDB" id="A0A5J4NSC0"/>
<dbReference type="InterPro" id="IPR021712">
    <property type="entry name" value="UPF0506"/>
</dbReference>
<dbReference type="GO" id="GO:0005576">
    <property type="term" value="C:extracellular region"/>
    <property type="evidence" value="ECO:0007669"/>
    <property type="project" value="UniProtKB-SubCell"/>
</dbReference>
<keyword evidence="5" id="KW-1015">Disulfide bond</keyword>
<sequence length="53" mass="5746">MDCSKTVSTHCCGELICHMRDTTHGTCKKCLPSGANCMNPAQCCTNSCFIKCK</sequence>
<organism evidence="7 8">
    <name type="scientific">Paragonimus westermani</name>
    <dbReference type="NCBI Taxonomy" id="34504"/>
    <lineage>
        <taxon>Eukaryota</taxon>
        <taxon>Metazoa</taxon>
        <taxon>Spiralia</taxon>
        <taxon>Lophotrochozoa</taxon>
        <taxon>Platyhelminthes</taxon>
        <taxon>Trematoda</taxon>
        <taxon>Digenea</taxon>
        <taxon>Plagiorchiida</taxon>
        <taxon>Troglotremata</taxon>
        <taxon>Troglotrematidae</taxon>
        <taxon>Paragonimus</taxon>
    </lineage>
</organism>
<keyword evidence="2" id="KW-0964">Secreted</keyword>
<evidence type="ECO:0000256" key="5">
    <source>
        <dbReference type="ARBA" id="ARBA00023157"/>
    </source>
</evidence>
<comment type="caution">
    <text evidence="7">The sequence shown here is derived from an EMBL/GenBank/DDBJ whole genome shotgun (WGS) entry which is preliminary data.</text>
</comment>
<feature type="domain" description="UPF0506" evidence="6">
    <location>
        <begin position="2"/>
        <end position="50"/>
    </location>
</feature>
<dbReference type="Pfam" id="PF11703">
    <property type="entry name" value="UPF0506"/>
    <property type="match status" value="1"/>
</dbReference>
<accession>A0A5J4NSC0</accession>